<dbReference type="SUPFAM" id="SSF55804">
    <property type="entry name" value="Phoshotransferase/anion transport protein"/>
    <property type="match status" value="1"/>
</dbReference>
<dbReference type="InterPro" id="IPR007737">
    <property type="entry name" value="Mga_HTH"/>
</dbReference>
<reference evidence="9 10" key="1">
    <citation type="submission" date="2019-11" db="EMBL/GenBank/DDBJ databases">
        <authorList>
            <person name="Li J."/>
        </authorList>
    </citation>
    <scope>NUCLEOTIDE SEQUENCE [LARGE SCALE GENOMIC DNA]</scope>
    <source>
        <strain evidence="9 10">J4</strain>
    </source>
</reference>
<keyword evidence="3" id="KW-0805">Transcription regulation</keyword>
<dbReference type="GO" id="GO:0009401">
    <property type="term" value="P:phosphoenolpyruvate-dependent sugar phosphotransferase system"/>
    <property type="evidence" value="ECO:0007669"/>
    <property type="project" value="InterPro"/>
</dbReference>
<dbReference type="Gene3D" id="1.10.10.10">
    <property type="entry name" value="Winged helix-like DNA-binding domain superfamily/Winged helix DNA-binding domain"/>
    <property type="match status" value="2"/>
</dbReference>
<dbReference type="PANTHER" id="PTHR30185:SF9">
    <property type="entry name" value="MANNITOL-SPECIFIC PHOSPHOTRANSFERASE ENZYME IIA COMPONENT"/>
    <property type="match status" value="1"/>
</dbReference>
<evidence type="ECO:0000259" key="6">
    <source>
        <dbReference type="PROSITE" id="PS51094"/>
    </source>
</evidence>
<dbReference type="PROSITE" id="PS51099">
    <property type="entry name" value="PTS_EIIB_TYPE_2"/>
    <property type="match status" value="1"/>
</dbReference>
<dbReference type="PANTHER" id="PTHR30185">
    <property type="entry name" value="CRYPTIC BETA-GLUCOSIDE BGL OPERON ANTITERMINATOR"/>
    <property type="match status" value="1"/>
</dbReference>
<name>A0A6G1X228_9BACI</name>
<feature type="domain" description="PRD" evidence="8">
    <location>
        <begin position="198"/>
        <end position="303"/>
    </location>
</feature>
<evidence type="ECO:0000256" key="3">
    <source>
        <dbReference type="ARBA" id="ARBA00023015"/>
    </source>
</evidence>
<evidence type="ECO:0000313" key="10">
    <source>
        <dbReference type="Proteomes" id="UP000480185"/>
    </source>
</evidence>
<dbReference type="Gene3D" id="3.40.50.2300">
    <property type="match status" value="1"/>
</dbReference>
<dbReference type="SUPFAM" id="SSF52794">
    <property type="entry name" value="PTS system IIB component-like"/>
    <property type="match status" value="1"/>
</dbReference>
<dbReference type="CDD" id="cd05568">
    <property type="entry name" value="PTS_IIB_bgl_like"/>
    <property type="match status" value="1"/>
</dbReference>
<sequence>MSLDKRSTAILMQLIHADSYLSIKELTERLNVSRRTIYYDIDKINHWLESQRLDKIEQVRSAGLILTDETKDRIPDKLGEMHAWHYEYSASERKAWIAIYIMASEEKLHLESLMEKVRVSRNTTIEDIKALKEDIQKFGLDLEFDRKLGYTMLGEETDIRKAIVYYLSLAIPEQNWQSLLAKIQMHVNSLNKGEETQLFDISLLKTLYNIISESEKELNIQFTDDVLHSMSLRLVLFGKRIKQGHIVRVDTVEKEVLSETKAFQAAQYISRRMEKNYHFPVPEEEQFYLTTHLLGARINYSSDDLLNESLSDSLREVAEKMVNDFQKYACLLFQNRELLIKNLLIHLKPAYYRIKYGLEVENQLLDAVKAKYEEVFMITKKVVHHFEQMVGKSLHENEIAFIAMHLGGWMRKEGATTSERKKALVVCATGVGTSQILKQQLEGLFSTIDITETVSVREYEEGSFDVDLVISTTPVTKKDHPVFVVNPILTDAEKEGLLKKVNLLYNHSTSQALSIDGLMDIIERHADIRDRNKLYEELKHYVKRPEVTLNEHYKPSLTELIKADMIQIQKSVRDWKEAITLAAQPLLQNGFITKHYIEAMIKNVEQFGPYIVIAPKFAIPHAKPEDGVRKLGMSLLRLDEQVSFSKDSKHDVHFLVVLAAMDNETHLKALSQLTQLFSNSEEVKKLKKATSTKEMLKMINHSISKTA</sequence>
<dbReference type="InterPro" id="IPR050661">
    <property type="entry name" value="BglG_antiterminators"/>
</dbReference>
<evidence type="ECO:0000259" key="8">
    <source>
        <dbReference type="PROSITE" id="PS51372"/>
    </source>
</evidence>
<dbReference type="Gene3D" id="3.40.930.10">
    <property type="entry name" value="Mannitol-specific EII, Chain A"/>
    <property type="match status" value="1"/>
</dbReference>
<evidence type="ECO:0000256" key="1">
    <source>
        <dbReference type="ARBA" id="ARBA00022679"/>
    </source>
</evidence>
<dbReference type="Gene3D" id="1.10.1790.10">
    <property type="entry name" value="PRD domain"/>
    <property type="match status" value="2"/>
</dbReference>
<proteinExistence type="predicted"/>
<keyword evidence="4" id="KW-0010">Activator</keyword>
<dbReference type="OrthoDB" id="369398at2"/>
<evidence type="ECO:0000256" key="5">
    <source>
        <dbReference type="ARBA" id="ARBA00023163"/>
    </source>
</evidence>
<keyword evidence="5" id="KW-0804">Transcription</keyword>
<dbReference type="Pfam" id="PF02302">
    <property type="entry name" value="PTS_IIB"/>
    <property type="match status" value="1"/>
</dbReference>
<accession>A0A6G1X228</accession>
<dbReference type="InterPro" id="IPR013011">
    <property type="entry name" value="PTS_EIIB_2"/>
</dbReference>
<dbReference type="EMBL" id="WJNH01000001">
    <property type="protein sequence ID" value="MRG84945.1"/>
    <property type="molecule type" value="Genomic_DNA"/>
</dbReference>
<dbReference type="CDD" id="cd00211">
    <property type="entry name" value="PTS_IIA_fru"/>
    <property type="match status" value="1"/>
</dbReference>
<dbReference type="InterPro" id="IPR013196">
    <property type="entry name" value="HTH_11"/>
</dbReference>
<dbReference type="InterPro" id="IPR003501">
    <property type="entry name" value="PTS_EIIB_2/3"/>
</dbReference>
<dbReference type="Pfam" id="PF08279">
    <property type="entry name" value="HTH_11"/>
    <property type="match status" value="1"/>
</dbReference>
<dbReference type="Pfam" id="PF05043">
    <property type="entry name" value="Mga"/>
    <property type="match status" value="1"/>
</dbReference>
<dbReference type="InterPro" id="IPR036634">
    <property type="entry name" value="PRD_sf"/>
</dbReference>
<protein>
    <submittedName>
        <fullName evidence="9">PRD domain-containing protein</fullName>
    </submittedName>
</protein>
<dbReference type="PROSITE" id="PS51094">
    <property type="entry name" value="PTS_EIIA_TYPE_2"/>
    <property type="match status" value="1"/>
</dbReference>
<dbReference type="InterPro" id="IPR002178">
    <property type="entry name" value="PTS_EIIA_type-2_dom"/>
</dbReference>
<dbReference type="SUPFAM" id="SSF63520">
    <property type="entry name" value="PTS-regulatory domain, PRD"/>
    <property type="match status" value="2"/>
</dbReference>
<dbReference type="Proteomes" id="UP000480185">
    <property type="component" value="Unassembled WGS sequence"/>
</dbReference>
<organism evidence="9 10">
    <name type="scientific">Salinibacillus xinjiangensis</name>
    <dbReference type="NCBI Taxonomy" id="1229268"/>
    <lineage>
        <taxon>Bacteria</taxon>
        <taxon>Bacillati</taxon>
        <taxon>Bacillota</taxon>
        <taxon>Bacilli</taxon>
        <taxon>Bacillales</taxon>
        <taxon>Bacillaceae</taxon>
        <taxon>Salinibacillus</taxon>
    </lineage>
</organism>
<evidence type="ECO:0000313" key="9">
    <source>
        <dbReference type="EMBL" id="MRG84945.1"/>
    </source>
</evidence>
<gene>
    <name evidence="9" type="ORF">GH754_01230</name>
</gene>
<dbReference type="InterPro" id="IPR016152">
    <property type="entry name" value="PTrfase/Anion_transptr"/>
</dbReference>
<feature type="domain" description="PTS EIIA type-2" evidence="6">
    <location>
        <begin position="559"/>
        <end position="702"/>
    </location>
</feature>
<dbReference type="InterPro" id="IPR011608">
    <property type="entry name" value="PRD"/>
</dbReference>
<feature type="domain" description="PTS EIIB type-2" evidence="7">
    <location>
        <begin position="421"/>
        <end position="509"/>
    </location>
</feature>
<dbReference type="RefSeq" id="WP_153726909.1">
    <property type="nucleotide sequence ID" value="NZ_WJNH01000001.1"/>
</dbReference>
<dbReference type="InterPro" id="IPR036390">
    <property type="entry name" value="WH_DNA-bd_sf"/>
</dbReference>
<evidence type="ECO:0000256" key="2">
    <source>
        <dbReference type="ARBA" id="ARBA00022737"/>
    </source>
</evidence>
<keyword evidence="1" id="KW-0808">Transferase</keyword>
<feature type="domain" description="PRD" evidence="8">
    <location>
        <begin position="309"/>
        <end position="416"/>
    </location>
</feature>
<keyword evidence="10" id="KW-1185">Reference proteome</keyword>
<dbReference type="GO" id="GO:0006355">
    <property type="term" value="P:regulation of DNA-templated transcription"/>
    <property type="evidence" value="ECO:0007669"/>
    <property type="project" value="InterPro"/>
</dbReference>
<dbReference type="AlphaFoldDB" id="A0A6G1X228"/>
<evidence type="ECO:0000259" key="7">
    <source>
        <dbReference type="PROSITE" id="PS51099"/>
    </source>
</evidence>
<dbReference type="PROSITE" id="PS51372">
    <property type="entry name" value="PRD_2"/>
    <property type="match status" value="2"/>
</dbReference>
<dbReference type="SUPFAM" id="SSF46785">
    <property type="entry name" value="Winged helix' DNA-binding domain"/>
    <property type="match status" value="1"/>
</dbReference>
<dbReference type="InterPro" id="IPR036095">
    <property type="entry name" value="PTS_EIIB-like_sf"/>
</dbReference>
<keyword evidence="2" id="KW-0677">Repeat</keyword>
<comment type="caution">
    <text evidence="9">The sequence shown here is derived from an EMBL/GenBank/DDBJ whole genome shotgun (WGS) entry which is preliminary data.</text>
</comment>
<dbReference type="Pfam" id="PF00359">
    <property type="entry name" value="PTS_EIIA_2"/>
    <property type="match status" value="1"/>
</dbReference>
<dbReference type="GO" id="GO:0008982">
    <property type="term" value="F:protein-N(PI)-phosphohistidine-sugar phosphotransferase activity"/>
    <property type="evidence" value="ECO:0007669"/>
    <property type="project" value="InterPro"/>
</dbReference>
<dbReference type="Pfam" id="PF00874">
    <property type="entry name" value="PRD"/>
    <property type="match status" value="2"/>
</dbReference>
<evidence type="ECO:0000256" key="4">
    <source>
        <dbReference type="ARBA" id="ARBA00023159"/>
    </source>
</evidence>
<dbReference type="InterPro" id="IPR036388">
    <property type="entry name" value="WH-like_DNA-bd_sf"/>
</dbReference>